<evidence type="ECO:0000256" key="1">
    <source>
        <dbReference type="SAM" id="MobiDB-lite"/>
    </source>
</evidence>
<evidence type="ECO:0000313" key="2">
    <source>
        <dbReference type="EMBL" id="TQB73054.1"/>
    </source>
</evidence>
<name>A0A507QYS6_MONPU</name>
<sequence>MNDKPPAYHEIPTTNTPPNNNPNYALLTLSLLTESASSASPRNSPRGSRTRLCPFSGRGAFRTHDDEKVAIRNVLLRILDELAREGWSVVPAAGGLRRVGKYSASFERGAIIFQQQQPEELSRLCISFDSEDLIHLINAPRELANSFLTVFGDKIEKCNHDFVSGIFEIKIKDTPWSNTNRTVGAVQSRLILLDVLQCLHDLGYSLRASLDLGNGQGGSSFESSGEMWFCCR</sequence>
<keyword evidence="3" id="KW-1185">Reference proteome</keyword>
<dbReference type="AlphaFoldDB" id="A0A507QYS6"/>
<comment type="caution">
    <text evidence="2">The sequence shown here is derived from an EMBL/GenBank/DDBJ whole genome shotgun (WGS) entry which is preliminary data.</text>
</comment>
<dbReference type="STRING" id="5098.A0A507QYS6"/>
<feature type="region of interest" description="Disordered" evidence="1">
    <location>
        <begin position="1"/>
        <end position="22"/>
    </location>
</feature>
<gene>
    <name evidence="2" type="ORF">MPDQ_006222</name>
</gene>
<dbReference type="Proteomes" id="UP000319663">
    <property type="component" value="Unassembled WGS sequence"/>
</dbReference>
<feature type="compositionally biased region" description="Low complexity" evidence="1">
    <location>
        <begin position="12"/>
        <end position="22"/>
    </location>
</feature>
<accession>A0A507QYS6</accession>
<organism evidence="2 3">
    <name type="scientific">Monascus purpureus</name>
    <name type="common">Red mold</name>
    <name type="synonym">Monascus anka</name>
    <dbReference type="NCBI Taxonomy" id="5098"/>
    <lineage>
        <taxon>Eukaryota</taxon>
        <taxon>Fungi</taxon>
        <taxon>Dikarya</taxon>
        <taxon>Ascomycota</taxon>
        <taxon>Pezizomycotina</taxon>
        <taxon>Eurotiomycetes</taxon>
        <taxon>Eurotiomycetidae</taxon>
        <taxon>Eurotiales</taxon>
        <taxon>Aspergillaceae</taxon>
        <taxon>Monascus</taxon>
    </lineage>
</organism>
<evidence type="ECO:0000313" key="3">
    <source>
        <dbReference type="Proteomes" id="UP000319663"/>
    </source>
</evidence>
<dbReference type="PANTHER" id="PTHR38696:SF1">
    <property type="entry name" value="MEDIATOR OF RNA POLYMERASE II TRANSCRIPTION SUBUNIT 13"/>
    <property type="match status" value="1"/>
</dbReference>
<proteinExistence type="predicted"/>
<protein>
    <submittedName>
        <fullName evidence="2">Uncharacterized protein</fullName>
    </submittedName>
</protein>
<dbReference type="EMBL" id="VIFY01000051">
    <property type="protein sequence ID" value="TQB73054.1"/>
    <property type="molecule type" value="Genomic_DNA"/>
</dbReference>
<reference evidence="2 3" key="1">
    <citation type="submission" date="2019-06" db="EMBL/GenBank/DDBJ databases">
        <title>Wine fermentation using esterase from Monascus purpureus.</title>
        <authorList>
            <person name="Geng C."/>
            <person name="Zhang Y."/>
        </authorList>
    </citation>
    <scope>NUCLEOTIDE SEQUENCE [LARGE SCALE GENOMIC DNA]</scope>
    <source>
        <strain evidence="2">HQ1</strain>
    </source>
</reference>
<dbReference type="PANTHER" id="PTHR38696">
    <property type="entry name" value="MEDIATOR OF RNA POLYMERASE II TRANSCRIPTION SUBUNIT 13"/>
    <property type="match status" value="1"/>
</dbReference>